<comment type="caution">
    <text evidence="2">The sequence shown here is derived from an EMBL/GenBank/DDBJ whole genome shotgun (WGS) entry which is preliminary data.</text>
</comment>
<dbReference type="SUPFAM" id="SSF51430">
    <property type="entry name" value="NAD(P)-linked oxidoreductase"/>
    <property type="match status" value="1"/>
</dbReference>
<evidence type="ECO:0000313" key="3">
    <source>
        <dbReference type="Proteomes" id="UP000552709"/>
    </source>
</evidence>
<dbReference type="RefSeq" id="WP_184132703.1">
    <property type="nucleotide sequence ID" value="NZ_JACHFL010000006.1"/>
</dbReference>
<dbReference type="Proteomes" id="UP000552709">
    <property type="component" value="Unassembled WGS sequence"/>
</dbReference>
<dbReference type="AlphaFoldDB" id="A0A7W8NFC9"/>
<dbReference type="EMBL" id="JACHFL010000006">
    <property type="protein sequence ID" value="MBB5363555.1"/>
    <property type="molecule type" value="Genomic_DNA"/>
</dbReference>
<evidence type="ECO:0000313" key="2">
    <source>
        <dbReference type="EMBL" id="MBB5363555.1"/>
    </source>
</evidence>
<gene>
    <name evidence="2" type="ORF">HNQ08_002661</name>
</gene>
<feature type="domain" description="NADP-dependent oxidoreductase" evidence="1">
    <location>
        <begin position="20"/>
        <end position="268"/>
    </location>
</feature>
<name>A0A7W8NFC9_9DEIO</name>
<sequence>MTISHLPTLLLPGGLCVPVLGQGTWNMGDDPARRGEELRALQTGLDLGLTLIDTAEMYGNGNSEHLVGEAIRGRRDEVLLVSKVLPSHASRQGTVEACHASLRRLGTDSLDLYLLHWRGRVPLAETVEALESLRHSGDIRAWGVSNFDPDDLLELARVPGGDQVATNQVLYNLTRRGIEFDLLPQSQQRGLPIMAYSPVEQGRLAGNAALRMVAVRHGVSELQVALAWVLRQPGVIAIPKAAQVSHVRENHAALDLKLTEDDLVALDQAFPPPRQAQALEML</sequence>
<dbReference type="InterPro" id="IPR036812">
    <property type="entry name" value="NAD(P)_OxRdtase_dom_sf"/>
</dbReference>
<dbReference type="CDD" id="cd19138">
    <property type="entry name" value="AKR_YeaE"/>
    <property type="match status" value="1"/>
</dbReference>
<dbReference type="GO" id="GO:0016491">
    <property type="term" value="F:oxidoreductase activity"/>
    <property type="evidence" value="ECO:0007669"/>
    <property type="project" value="InterPro"/>
</dbReference>
<dbReference type="Pfam" id="PF00248">
    <property type="entry name" value="Aldo_ket_red"/>
    <property type="match status" value="1"/>
</dbReference>
<evidence type="ECO:0000259" key="1">
    <source>
        <dbReference type="Pfam" id="PF00248"/>
    </source>
</evidence>
<dbReference type="PRINTS" id="PR00069">
    <property type="entry name" value="ALDKETRDTASE"/>
</dbReference>
<dbReference type="Gene3D" id="3.20.20.100">
    <property type="entry name" value="NADP-dependent oxidoreductase domain"/>
    <property type="match status" value="1"/>
</dbReference>
<dbReference type="PANTHER" id="PTHR43638:SF3">
    <property type="entry name" value="ALDEHYDE REDUCTASE"/>
    <property type="match status" value="1"/>
</dbReference>
<accession>A0A7W8NFC9</accession>
<dbReference type="PANTHER" id="PTHR43638">
    <property type="entry name" value="OXIDOREDUCTASE, ALDO/KETO REDUCTASE FAMILY PROTEIN"/>
    <property type="match status" value="1"/>
</dbReference>
<dbReference type="InterPro" id="IPR023210">
    <property type="entry name" value="NADP_OxRdtase_dom"/>
</dbReference>
<protein>
    <submittedName>
        <fullName evidence="2">Diketogulonate reductase-like aldo/keto reductase</fullName>
    </submittedName>
</protein>
<dbReference type="InterPro" id="IPR020471">
    <property type="entry name" value="AKR"/>
</dbReference>
<organism evidence="2 3">
    <name type="scientific">Deinococcus humi</name>
    <dbReference type="NCBI Taxonomy" id="662880"/>
    <lineage>
        <taxon>Bacteria</taxon>
        <taxon>Thermotogati</taxon>
        <taxon>Deinococcota</taxon>
        <taxon>Deinococci</taxon>
        <taxon>Deinococcales</taxon>
        <taxon>Deinococcaceae</taxon>
        <taxon>Deinococcus</taxon>
    </lineage>
</organism>
<proteinExistence type="predicted"/>
<keyword evidence="3" id="KW-1185">Reference proteome</keyword>
<reference evidence="2 3" key="1">
    <citation type="submission" date="2020-08" db="EMBL/GenBank/DDBJ databases">
        <title>Genomic Encyclopedia of Type Strains, Phase IV (KMG-IV): sequencing the most valuable type-strain genomes for metagenomic binning, comparative biology and taxonomic classification.</title>
        <authorList>
            <person name="Goeker M."/>
        </authorList>
    </citation>
    <scope>NUCLEOTIDE SEQUENCE [LARGE SCALE GENOMIC DNA]</scope>
    <source>
        <strain evidence="2 3">DSM 27939</strain>
    </source>
</reference>